<name>A0AAD4C0B4_BOLED</name>
<feature type="compositionally biased region" description="Polar residues" evidence="1">
    <location>
        <begin position="1"/>
        <end position="12"/>
    </location>
</feature>
<reference evidence="2" key="2">
    <citation type="journal article" date="2020" name="Nat. Commun.">
        <title>Large-scale genome sequencing of mycorrhizal fungi provides insights into the early evolution of symbiotic traits.</title>
        <authorList>
            <person name="Miyauchi S."/>
            <person name="Kiss E."/>
            <person name="Kuo A."/>
            <person name="Drula E."/>
            <person name="Kohler A."/>
            <person name="Sanchez-Garcia M."/>
            <person name="Morin E."/>
            <person name="Andreopoulos B."/>
            <person name="Barry K.W."/>
            <person name="Bonito G."/>
            <person name="Buee M."/>
            <person name="Carver A."/>
            <person name="Chen C."/>
            <person name="Cichocki N."/>
            <person name="Clum A."/>
            <person name="Culley D."/>
            <person name="Crous P.W."/>
            <person name="Fauchery L."/>
            <person name="Girlanda M."/>
            <person name="Hayes R.D."/>
            <person name="Keri Z."/>
            <person name="LaButti K."/>
            <person name="Lipzen A."/>
            <person name="Lombard V."/>
            <person name="Magnuson J."/>
            <person name="Maillard F."/>
            <person name="Murat C."/>
            <person name="Nolan M."/>
            <person name="Ohm R.A."/>
            <person name="Pangilinan J."/>
            <person name="Pereira M.F."/>
            <person name="Perotto S."/>
            <person name="Peter M."/>
            <person name="Pfister S."/>
            <person name="Riley R."/>
            <person name="Sitrit Y."/>
            <person name="Stielow J.B."/>
            <person name="Szollosi G."/>
            <person name="Zifcakova L."/>
            <person name="Stursova M."/>
            <person name="Spatafora J.W."/>
            <person name="Tedersoo L."/>
            <person name="Vaario L.M."/>
            <person name="Yamada A."/>
            <person name="Yan M."/>
            <person name="Wang P."/>
            <person name="Xu J."/>
            <person name="Bruns T."/>
            <person name="Baldrian P."/>
            <person name="Vilgalys R."/>
            <person name="Dunand C."/>
            <person name="Henrissat B."/>
            <person name="Grigoriev I.V."/>
            <person name="Hibbett D."/>
            <person name="Nagy L.G."/>
            <person name="Martin F.M."/>
        </authorList>
    </citation>
    <scope>NUCLEOTIDE SEQUENCE</scope>
    <source>
        <strain evidence="2">BED1</strain>
    </source>
</reference>
<evidence type="ECO:0000313" key="3">
    <source>
        <dbReference type="Proteomes" id="UP001194468"/>
    </source>
</evidence>
<reference evidence="2" key="1">
    <citation type="submission" date="2019-10" db="EMBL/GenBank/DDBJ databases">
        <authorList>
            <consortium name="DOE Joint Genome Institute"/>
            <person name="Kuo A."/>
            <person name="Miyauchi S."/>
            <person name="Kiss E."/>
            <person name="Drula E."/>
            <person name="Kohler A."/>
            <person name="Sanchez-Garcia M."/>
            <person name="Andreopoulos B."/>
            <person name="Barry K.W."/>
            <person name="Bonito G."/>
            <person name="Buee M."/>
            <person name="Carver A."/>
            <person name="Chen C."/>
            <person name="Cichocki N."/>
            <person name="Clum A."/>
            <person name="Culley D."/>
            <person name="Crous P.W."/>
            <person name="Fauchery L."/>
            <person name="Girlanda M."/>
            <person name="Hayes R."/>
            <person name="Keri Z."/>
            <person name="LaButti K."/>
            <person name="Lipzen A."/>
            <person name="Lombard V."/>
            <person name="Magnuson J."/>
            <person name="Maillard F."/>
            <person name="Morin E."/>
            <person name="Murat C."/>
            <person name="Nolan M."/>
            <person name="Ohm R."/>
            <person name="Pangilinan J."/>
            <person name="Pereira M."/>
            <person name="Perotto S."/>
            <person name="Peter M."/>
            <person name="Riley R."/>
            <person name="Sitrit Y."/>
            <person name="Stielow B."/>
            <person name="Szollosi G."/>
            <person name="Zifcakova L."/>
            <person name="Stursova M."/>
            <person name="Spatafora J.W."/>
            <person name="Tedersoo L."/>
            <person name="Vaario L.-M."/>
            <person name="Yamada A."/>
            <person name="Yan M."/>
            <person name="Wang P."/>
            <person name="Xu J."/>
            <person name="Bruns T."/>
            <person name="Baldrian P."/>
            <person name="Vilgalys R."/>
            <person name="Henrissat B."/>
            <person name="Grigoriev I.V."/>
            <person name="Hibbett D."/>
            <person name="Nagy L.G."/>
            <person name="Martin F.M."/>
        </authorList>
    </citation>
    <scope>NUCLEOTIDE SEQUENCE</scope>
    <source>
        <strain evidence="2">BED1</strain>
    </source>
</reference>
<dbReference type="EMBL" id="WHUW01000006">
    <property type="protein sequence ID" value="KAF8444684.1"/>
    <property type="molecule type" value="Genomic_DNA"/>
</dbReference>
<accession>A0AAD4C0B4</accession>
<feature type="region of interest" description="Disordered" evidence="1">
    <location>
        <begin position="41"/>
        <end position="71"/>
    </location>
</feature>
<evidence type="ECO:0000313" key="2">
    <source>
        <dbReference type="EMBL" id="KAF8444684.1"/>
    </source>
</evidence>
<gene>
    <name evidence="2" type="ORF">L210DRAFT_655471</name>
</gene>
<evidence type="ECO:0000256" key="1">
    <source>
        <dbReference type="SAM" id="MobiDB-lite"/>
    </source>
</evidence>
<dbReference type="Proteomes" id="UP001194468">
    <property type="component" value="Unassembled WGS sequence"/>
</dbReference>
<comment type="caution">
    <text evidence="2">The sequence shown here is derived from an EMBL/GenBank/DDBJ whole genome shotgun (WGS) entry which is preliminary data.</text>
</comment>
<feature type="region of interest" description="Disordered" evidence="1">
    <location>
        <begin position="1"/>
        <end position="26"/>
    </location>
</feature>
<feature type="compositionally biased region" description="Polar residues" evidence="1">
    <location>
        <begin position="53"/>
        <end position="71"/>
    </location>
</feature>
<dbReference type="AlphaFoldDB" id="A0AAD4C0B4"/>
<keyword evidence="3" id="KW-1185">Reference proteome</keyword>
<proteinExistence type="predicted"/>
<organism evidence="2 3">
    <name type="scientific">Boletus edulis BED1</name>
    <dbReference type="NCBI Taxonomy" id="1328754"/>
    <lineage>
        <taxon>Eukaryota</taxon>
        <taxon>Fungi</taxon>
        <taxon>Dikarya</taxon>
        <taxon>Basidiomycota</taxon>
        <taxon>Agaricomycotina</taxon>
        <taxon>Agaricomycetes</taxon>
        <taxon>Agaricomycetidae</taxon>
        <taxon>Boletales</taxon>
        <taxon>Boletineae</taxon>
        <taxon>Boletaceae</taxon>
        <taxon>Boletoideae</taxon>
        <taxon>Boletus</taxon>
    </lineage>
</organism>
<protein>
    <submittedName>
        <fullName evidence="2">Uncharacterized protein</fullName>
    </submittedName>
</protein>
<sequence length="134" mass="14515">MPPGSKQFSVTSGHPKEFPFNRRPPSQFTLPVAVSLGIPTRLPTPSDGLRSFVQGTSQMASQPSQSDTSSEPIVTIVTALRGFPPRKTFSTPLIRNHATRSAQVPSLTMMMTVGRSRKNLLLLNQDGDHLTSAT</sequence>